<reference evidence="1 2" key="1">
    <citation type="journal article" date="2022" name="Hortic Res">
        <title>A haplotype resolved chromosomal level avocado genome allows analysis of novel avocado genes.</title>
        <authorList>
            <person name="Nath O."/>
            <person name="Fletcher S.J."/>
            <person name="Hayward A."/>
            <person name="Shaw L.M."/>
            <person name="Masouleh A.K."/>
            <person name="Furtado A."/>
            <person name="Henry R.J."/>
            <person name="Mitter N."/>
        </authorList>
    </citation>
    <scope>NUCLEOTIDE SEQUENCE [LARGE SCALE GENOMIC DNA]</scope>
    <source>
        <strain evidence="2">cv. Hass</strain>
    </source>
</reference>
<comment type="caution">
    <text evidence="1">The sequence shown here is derived from an EMBL/GenBank/DDBJ whole genome shotgun (WGS) entry which is preliminary data.</text>
</comment>
<evidence type="ECO:0000313" key="1">
    <source>
        <dbReference type="EMBL" id="KAJ8638936.1"/>
    </source>
</evidence>
<dbReference type="Proteomes" id="UP001234297">
    <property type="component" value="Chromosome 5"/>
</dbReference>
<organism evidence="1 2">
    <name type="scientific">Persea americana</name>
    <name type="common">Avocado</name>
    <dbReference type="NCBI Taxonomy" id="3435"/>
    <lineage>
        <taxon>Eukaryota</taxon>
        <taxon>Viridiplantae</taxon>
        <taxon>Streptophyta</taxon>
        <taxon>Embryophyta</taxon>
        <taxon>Tracheophyta</taxon>
        <taxon>Spermatophyta</taxon>
        <taxon>Magnoliopsida</taxon>
        <taxon>Magnoliidae</taxon>
        <taxon>Laurales</taxon>
        <taxon>Lauraceae</taxon>
        <taxon>Persea</taxon>
    </lineage>
</organism>
<accession>A0ACC2LZL8</accession>
<dbReference type="EMBL" id="CM056813">
    <property type="protein sequence ID" value="KAJ8638936.1"/>
    <property type="molecule type" value="Genomic_DNA"/>
</dbReference>
<keyword evidence="2" id="KW-1185">Reference proteome</keyword>
<name>A0ACC2LZL8_PERAE</name>
<evidence type="ECO:0000313" key="2">
    <source>
        <dbReference type="Proteomes" id="UP001234297"/>
    </source>
</evidence>
<proteinExistence type="predicted"/>
<gene>
    <name evidence="1" type="ORF">MRB53_015630</name>
</gene>
<sequence>MLKQKSTTPRTSSRPSKPKQNNNKQESPKSSSSIPVCFRPSRLSDGGGIAREINVCSVPETPGKSSENLAAFVVREDDFWKFSFEKHTNESKDGGVSLEGDEIEFQFSSRDSSRPRTPKKHRELIAPNSRKSDQRIAKENTVSLNSERKLDMSEDEQRDNESAKSPRPNRDLHKKKTRHRLRTGERSPRAGLRMEMCKIRAVEDLKKADKKRKKKKKKKKRMKHKGRSFESFAVVKCSLNPHEDFRESMMEMICANGIGEQEMENLLACYLSLNSDEHHGIILEVFRQVWFDLIQDSSDSEFEQGISYSKY</sequence>
<protein>
    <submittedName>
        <fullName evidence="1">Uncharacterized protein</fullName>
    </submittedName>
</protein>